<evidence type="ECO:0000259" key="1">
    <source>
        <dbReference type="Pfam" id="PF02036"/>
    </source>
</evidence>
<feature type="domain" description="SCP2" evidence="1">
    <location>
        <begin position="14"/>
        <end position="108"/>
    </location>
</feature>
<evidence type="ECO:0000313" key="2">
    <source>
        <dbReference type="EMBL" id="VCU53626.1"/>
    </source>
</evidence>
<organism evidence="2 3">
    <name type="scientific">Thermus thermophilus</name>
    <dbReference type="NCBI Taxonomy" id="274"/>
    <lineage>
        <taxon>Bacteria</taxon>
        <taxon>Thermotogati</taxon>
        <taxon>Deinococcota</taxon>
        <taxon>Deinococci</taxon>
        <taxon>Thermales</taxon>
        <taxon>Thermaceae</taxon>
        <taxon>Thermus</taxon>
    </lineage>
</organism>
<gene>
    <name evidence="2" type="ORF">TTHN1_01405</name>
</gene>
<evidence type="ECO:0000313" key="3">
    <source>
        <dbReference type="Proteomes" id="UP000279841"/>
    </source>
</evidence>
<sequence length="133" mass="14415">MELFTEAWAQAYCRKLNESEAYRKAASTWEDSLALAVRPDPKAGFPKGAAVVLDLWHGACRGAKAVEGEAAVNLADFVIEADLATWQEVLEGRLEPLSALMRGLLELKKGTIATLAPHAQAAQELVKVAREVL</sequence>
<dbReference type="InterPro" id="IPR003033">
    <property type="entry name" value="SCP2_sterol-bd_dom"/>
</dbReference>
<accession>A0A3P4ASS5</accession>
<dbReference type="Pfam" id="PF02036">
    <property type="entry name" value="SCP2"/>
    <property type="match status" value="1"/>
</dbReference>
<name>A0A3P4ASS5_THETH</name>
<proteinExistence type="predicted"/>
<protein>
    <recommendedName>
        <fullName evidence="1">SCP2 domain-containing protein</fullName>
    </recommendedName>
</protein>
<dbReference type="InterPro" id="IPR036527">
    <property type="entry name" value="SCP2_sterol-bd_dom_sf"/>
</dbReference>
<dbReference type="AlphaFoldDB" id="A0A3P4ASS5"/>
<dbReference type="SUPFAM" id="SSF55718">
    <property type="entry name" value="SCP-like"/>
    <property type="match status" value="1"/>
</dbReference>
<dbReference type="EMBL" id="LR027517">
    <property type="protein sequence ID" value="VCU53626.1"/>
    <property type="molecule type" value="Genomic_DNA"/>
</dbReference>
<dbReference type="Proteomes" id="UP000279841">
    <property type="component" value="Chromosome"/>
</dbReference>
<dbReference type="RefSeq" id="WP_124104942.1">
    <property type="nucleotide sequence ID" value="NZ_LR027517.1"/>
</dbReference>
<dbReference type="Gene3D" id="3.30.1050.10">
    <property type="entry name" value="SCP2 sterol-binding domain"/>
    <property type="match status" value="1"/>
</dbReference>
<reference evidence="2 3" key="1">
    <citation type="submission" date="2018-10" db="EMBL/GenBank/DDBJ databases">
        <authorList>
            <person name="Peiro R."/>
            <person name="Begona"/>
            <person name="Cbmso G."/>
            <person name="Lopez M."/>
            <person name="Gonzalez S."/>
            <person name="Sacristan E."/>
            <person name="Castillo E."/>
        </authorList>
    </citation>
    <scope>NUCLEOTIDE SEQUENCE [LARGE SCALE GENOMIC DNA]</scope>
    <source>
        <strain evidence="2">TTHNAR1</strain>
    </source>
</reference>